<organism evidence="2 3">
    <name type="scientific">Anisodus acutangulus</name>
    <dbReference type="NCBI Taxonomy" id="402998"/>
    <lineage>
        <taxon>Eukaryota</taxon>
        <taxon>Viridiplantae</taxon>
        <taxon>Streptophyta</taxon>
        <taxon>Embryophyta</taxon>
        <taxon>Tracheophyta</taxon>
        <taxon>Spermatophyta</taxon>
        <taxon>Magnoliopsida</taxon>
        <taxon>eudicotyledons</taxon>
        <taxon>Gunneridae</taxon>
        <taxon>Pentapetalae</taxon>
        <taxon>asterids</taxon>
        <taxon>lamiids</taxon>
        <taxon>Solanales</taxon>
        <taxon>Solanaceae</taxon>
        <taxon>Solanoideae</taxon>
        <taxon>Hyoscyameae</taxon>
        <taxon>Anisodus</taxon>
    </lineage>
</organism>
<dbReference type="Proteomes" id="UP001152561">
    <property type="component" value="Unassembled WGS sequence"/>
</dbReference>
<keyword evidence="3" id="KW-1185">Reference proteome</keyword>
<reference evidence="3" key="1">
    <citation type="journal article" date="2023" name="Proc. Natl. Acad. Sci. U.S.A.">
        <title>Genomic and structural basis for evolution of tropane alkaloid biosynthesis.</title>
        <authorList>
            <person name="Wanga Y.-J."/>
            <person name="Taina T."/>
            <person name="Yua J.-Y."/>
            <person name="Lia J."/>
            <person name="Xua B."/>
            <person name="Chenc J."/>
            <person name="D'Auriad J.C."/>
            <person name="Huanga J.-P."/>
            <person name="Huanga S.-X."/>
        </authorList>
    </citation>
    <scope>NUCLEOTIDE SEQUENCE [LARGE SCALE GENOMIC DNA]</scope>
    <source>
        <strain evidence="3">cv. KIB-2019</strain>
    </source>
</reference>
<proteinExistence type="predicted"/>
<comment type="caution">
    <text evidence="2">The sequence shown here is derived from an EMBL/GenBank/DDBJ whole genome shotgun (WGS) entry which is preliminary data.</text>
</comment>
<feature type="region of interest" description="Disordered" evidence="1">
    <location>
        <begin position="1"/>
        <end position="40"/>
    </location>
</feature>
<evidence type="ECO:0000256" key="1">
    <source>
        <dbReference type="SAM" id="MobiDB-lite"/>
    </source>
</evidence>
<dbReference type="AlphaFoldDB" id="A0A9Q1N505"/>
<protein>
    <submittedName>
        <fullName evidence="2">Uncharacterized protein</fullName>
    </submittedName>
</protein>
<dbReference type="EMBL" id="JAJAGQ010000001">
    <property type="protein sequence ID" value="KAJ8574018.1"/>
    <property type="molecule type" value="Genomic_DNA"/>
</dbReference>
<sequence length="240" mass="27450">MVRTNPNNVGAKGKEKFTEGLSRKRARSGEGSGRLAVQPNPNEKLKRVRLKWVKDYGRAWYASFKPLGRKSVCLSYMLMIGQQINVGVVMKREMKEARMGQGHWFFFGSTLTHYLRYQGVFEEDADVRMPMPTPWEDITRLRHLNDVQGMTFSTTQRHAMIDSIMMNMYVMKCLHLTLGSIAATPEQMVEIDERFPLSPHALILCKMGQAFEELVDDDVYTLEPDPHVDDASDEETEVAA</sequence>
<evidence type="ECO:0000313" key="2">
    <source>
        <dbReference type="EMBL" id="KAJ8574018.1"/>
    </source>
</evidence>
<evidence type="ECO:0000313" key="3">
    <source>
        <dbReference type="Proteomes" id="UP001152561"/>
    </source>
</evidence>
<dbReference type="OrthoDB" id="1306244at2759"/>
<accession>A0A9Q1N505</accession>
<name>A0A9Q1N505_9SOLA</name>
<feature type="compositionally biased region" description="Basic and acidic residues" evidence="1">
    <location>
        <begin position="12"/>
        <end position="22"/>
    </location>
</feature>
<gene>
    <name evidence="2" type="ORF">K7X08_010529</name>
</gene>